<keyword evidence="2 4" id="KW-0238">DNA-binding</keyword>
<feature type="domain" description="HTH tetR-type" evidence="5">
    <location>
        <begin position="15"/>
        <end position="75"/>
    </location>
</feature>
<feature type="DNA-binding region" description="H-T-H motif" evidence="4">
    <location>
        <begin position="38"/>
        <end position="57"/>
    </location>
</feature>
<dbReference type="EMBL" id="JBHUKS010000026">
    <property type="protein sequence ID" value="MFD2472323.1"/>
    <property type="molecule type" value="Genomic_DNA"/>
</dbReference>
<dbReference type="InterPro" id="IPR011075">
    <property type="entry name" value="TetR_C"/>
</dbReference>
<dbReference type="Proteomes" id="UP001597483">
    <property type="component" value="Unassembled WGS sequence"/>
</dbReference>
<reference evidence="7" key="1">
    <citation type="journal article" date="2019" name="Int. J. Syst. Evol. Microbiol.">
        <title>The Global Catalogue of Microorganisms (GCM) 10K type strain sequencing project: providing services to taxonomists for standard genome sequencing and annotation.</title>
        <authorList>
            <consortium name="The Broad Institute Genomics Platform"/>
            <consortium name="The Broad Institute Genome Sequencing Center for Infectious Disease"/>
            <person name="Wu L."/>
            <person name="Ma J."/>
        </authorList>
    </citation>
    <scope>NUCLEOTIDE SEQUENCE [LARGE SCALE GENOMIC DNA]</scope>
    <source>
        <strain evidence="7">CGMCC 4.7641</strain>
    </source>
</reference>
<evidence type="ECO:0000256" key="3">
    <source>
        <dbReference type="ARBA" id="ARBA00023163"/>
    </source>
</evidence>
<keyword evidence="3" id="KW-0804">Transcription</keyword>
<dbReference type="InterPro" id="IPR009057">
    <property type="entry name" value="Homeodomain-like_sf"/>
</dbReference>
<keyword evidence="1" id="KW-0805">Transcription regulation</keyword>
<dbReference type="SUPFAM" id="SSF46689">
    <property type="entry name" value="Homeodomain-like"/>
    <property type="match status" value="1"/>
</dbReference>
<dbReference type="Pfam" id="PF16859">
    <property type="entry name" value="TetR_C_11"/>
    <property type="match status" value="1"/>
</dbReference>
<protein>
    <submittedName>
        <fullName evidence="6">TetR/AcrR family transcriptional regulator</fullName>
    </submittedName>
</protein>
<dbReference type="Gene3D" id="1.10.10.60">
    <property type="entry name" value="Homeodomain-like"/>
    <property type="match status" value="1"/>
</dbReference>
<dbReference type="PROSITE" id="PS50977">
    <property type="entry name" value="HTH_TETR_2"/>
    <property type="match status" value="1"/>
</dbReference>
<dbReference type="InterPro" id="IPR001647">
    <property type="entry name" value="HTH_TetR"/>
</dbReference>
<dbReference type="RefSeq" id="WP_378309915.1">
    <property type="nucleotide sequence ID" value="NZ_JBHUKS010000026.1"/>
</dbReference>
<proteinExistence type="predicted"/>
<name>A0ABW5HG81_9PSEU</name>
<sequence>MSDAEVRRRPGGRAARVRAAVLDATNQLLREEGLTGLKVSEVAQRAQVNETTVFRRWGTRENLIIDALLADAAEQLPVPDNGTLRDDLLAYATSLAKYLTSPAGNALERTLASAGDDPTTRQLRDQYWNARYAQSGQIAARAVERGELPEATDPRFVLEMLVAPLHFRIVLTREPLEPDLPARIVDTLLHGLGVLEQARPGRRAVGNVEEPGTAGRHG</sequence>
<gene>
    <name evidence="6" type="ORF">ACFSVL_33350</name>
</gene>
<dbReference type="InterPro" id="IPR050109">
    <property type="entry name" value="HTH-type_TetR-like_transc_reg"/>
</dbReference>
<accession>A0ABW5HG81</accession>
<dbReference type="SUPFAM" id="SSF48498">
    <property type="entry name" value="Tetracyclin repressor-like, C-terminal domain"/>
    <property type="match status" value="1"/>
</dbReference>
<dbReference type="Gene3D" id="1.10.357.10">
    <property type="entry name" value="Tetracycline Repressor, domain 2"/>
    <property type="match status" value="1"/>
</dbReference>
<evidence type="ECO:0000256" key="1">
    <source>
        <dbReference type="ARBA" id="ARBA00023015"/>
    </source>
</evidence>
<comment type="caution">
    <text evidence="6">The sequence shown here is derived from an EMBL/GenBank/DDBJ whole genome shotgun (WGS) entry which is preliminary data.</text>
</comment>
<organism evidence="6 7">
    <name type="scientific">Amycolatopsis silviterrae</name>
    <dbReference type="NCBI Taxonomy" id="1656914"/>
    <lineage>
        <taxon>Bacteria</taxon>
        <taxon>Bacillati</taxon>
        <taxon>Actinomycetota</taxon>
        <taxon>Actinomycetes</taxon>
        <taxon>Pseudonocardiales</taxon>
        <taxon>Pseudonocardiaceae</taxon>
        <taxon>Amycolatopsis</taxon>
    </lineage>
</organism>
<dbReference type="PANTHER" id="PTHR30055:SF148">
    <property type="entry name" value="TETR-FAMILY TRANSCRIPTIONAL REGULATOR"/>
    <property type="match status" value="1"/>
</dbReference>
<evidence type="ECO:0000256" key="4">
    <source>
        <dbReference type="PROSITE-ProRule" id="PRU00335"/>
    </source>
</evidence>
<dbReference type="InterPro" id="IPR036271">
    <property type="entry name" value="Tet_transcr_reg_TetR-rel_C_sf"/>
</dbReference>
<keyword evidence="7" id="KW-1185">Reference proteome</keyword>
<evidence type="ECO:0000256" key="2">
    <source>
        <dbReference type="ARBA" id="ARBA00023125"/>
    </source>
</evidence>
<evidence type="ECO:0000313" key="6">
    <source>
        <dbReference type="EMBL" id="MFD2472323.1"/>
    </source>
</evidence>
<dbReference type="PANTHER" id="PTHR30055">
    <property type="entry name" value="HTH-TYPE TRANSCRIPTIONAL REGULATOR RUTR"/>
    <property type="match status" value="1"/>
</dbReference>
<evidence type="ECO:0000259" key="5">
    <source>
        <dbReference type="PROSITE" id="PS50977"/>
    </source>
</evidence>
<evidence type="ECO:0000313" key="7">
    <source>
        <dbReference type="Proteomes" id="UP001597483"/>
    </source>
</evidence>
<dbReference type="Pfam" id="PF00440">
    <property type="entry name" value="TetR_N"/>
    <property type="match status" value="1"/>
</dbReference>